<dbReference type="PROSITE" id="PS50160">
    <property type="entry name" value="DNA_LIGASE_A3"/>
    <property type="match status" value="1"/>
</dbReference>
<dbReference type="GO" id="GO:0006310">
    <property type="term" value="P:DNA recombination"/>
    <property type="evidence" value="ECO:0007669"/>
    <property type="project" value="UniProtKB-KW"/>
</dbReference>
<evidence type="ECO:0000256" key="1">
    <source>
        <dbReference type="ARBA" id="ARBA00001936"/>
    </source>
</evidence>
<reference evidence="25 26" key="1">
    <citation type="submission" date="2019-01" db="EMBL/GenBank/DDBJ databases">
        <title>Lactibacter flavus gen. nov., sp. nov., a novel bacterium of the family Propionibacteriaceae isolated from raw milk and dairy products.</title>
        <authorList>
            <person name="Huptas C."/>
            <person name="Wenning M."/>
            <person name="Breitenwieser F."/>
            <person name="Doll E."/>
            <person name="Von Neubeck M."/>
            <person name="Busse H.-J."/>
            <person name="Scherer S."/>
        </authorList>
    </citation>
    <scope>NUCLEOTIDE SEQUENCE [LARGE SCALE GENOMIC DNA]</scope>
    <source>
        <strain evidence="25 26">DSM 22130</strain>
    </source>
</reference>
<evidence type="ECO:0000256" key="18">
    <source>
        <dbReference type="ARBA" id="ARBA00023268"/>
    </source>
</evidence>
<evidence type="ECO:0000256" key="11">
    <source>
        <dbReference type="ARBA" id="ARBA00022839"/>
    </source>
</evidence>
<dbReference type="InterPro" id="IPR014144">
    <property type="entry name" value="LigD_PE_domain"/>
</dbReference>
<name>A0A4Q9KM19_PROTD</name>
<comment type="cofactor">
    <cofactor evidence="1">
        <name>Mn(2+)</name>
        <dbReference type="ChEBI" id="CHEBI:29035"/>
    </cofactor>
</comment>
<dbReference type="Pfam" id="PF21686">
    <property type="entry name" value="LigD_Prim-Pol"/>
    <property type="match status" value="1"/>
</dbReference>
<keyword evidence="8" id="KW-0547">Nucleotide-binding</keyword>
<dbReference type="SUPFAM" id="SSF56091">
    <property type="entry name" value="DNA ligase/mRNA capping enzyme, catalytic domain"/>
    <property type="match status" value="1"/>
</dbReference>
<dbReference type="Pfam" id="PF01068">
    <property type="entry name" value="DNA_ligase_A_M"/>
    <property type="match status" value="1"/>
</dbReference>
<dbReference type="Gene3D" id="3.30.470.30">
    <property type="entry name" value="DNA ligase/mRNA capping enzyme"/>
    <property type="match status" value="1"/>
</dbReference>
<feature type="region of interest" description="Disordered" evidence="23">
    <location>
        <begin position="521"/>
        <end position="566"/>
    </location>
</feature>
<evidence type="ECO:0000256" key="20">
    <source>
        <dbReference type="ARBA" id="ARBA00034003"/>
    </source>
</evidence>
<keyword evidence="16" id="KW-0234">DNA repair</keyword>
<dbReference type="CDD" id="cd04863">
    <property type="entry name" value="MtLigD_Pol_like"/>
    <property type="match status" value="1"/>
</dbReference>
<dbReference type="Pfam" id="PF04679">
    <property type="entry name" value="DNA_ligase_A_C"/>
    <property type="match status" value="1"/>
</dbReference>
<dbReference type="NCBIfam" id="TIGR02778">
    <property type="entry name" value="ligD_pol"/>
    <property type="match status" value="1"/>
</dbReference>
<evidence type="ECO:0000313" key="25">
    <source>
        <dbReference type="EMBL" id="TBT95562.1"/>
    </source>
</evidence>
<dbReference type="Gene3D" id="2.40.50.140">
    <property type="entry name" value="Nucleic acid-binding proteins"/>
    <property type="match status" value="1"/>
</dbReference>
<dbReference type="InterPro" id="IPR033649">
    <property type="entry name" value="MtLigD_Pol-like"/>
</dbReference>
<sequence length="869" mass="93810">MEVGGRTLRVTNLDKVMYPATGTTKGDVIAYYQAVAPWMVPHVAGRPATRKRWVHGVEGPAFFTKNADSGTLEWIRTVGIEHSRETLRYPIIDDAATLVFMAQLAALEIHVPQWRFGREASGVGLADVGDGADLLTAQHPDRLVLDLDPGEGAGLEECVTLALIVKEILDGVGLVSVPVTSGSKGIHLYAGLDGHLTSGEASEFARQLAVALEGSHPDLVVSDMKKELRGGKVLLDWSQNNGSKTTVSPYSLRGRTLPHVAAPRTWDEIGPGLKQLSYLEVLDRLHTIGDPLAVLLPGHGDLINRSIPEPVEGTFPEPVEGTFPEPVEGLGPKASTSSANGSSGTPAGAIPEPAVRSASDRLSTYRSMRDAAKTPEPVPTAAPTPRDAQTFVIQDHHARRHHHDIRLERDGVLVSWAVPKLTPLVPKVNHLAVQTEDHPLEYATFSGTIPKGEYGGGEMSIWDSGTYELEKWRDGREIIVTLHGRHDGGLGGVPRTYVLIHTAHGDEKNWLIHLRADADPAIPGANPEQRGSRSSNSPHIDPTSASTTTPYPSPAPSTDPLPTFDPMLATAASESEVRGEDWHFEVKWDGYRGIATVAGGVHTIKTRKGQDYTATYPELAELVEVVGDHAAVIDGEIVALGPDGRSHFELLQNHGRTDAAAHYMAFDLLWLDGESLIDSPYTERRAALEALLGNGGRFVHVPSTFGTDRELAFTASKEGGLEGLIAKRASSTYAPGRRSRSWLKLKNVRHQEAIVVGWSPGERGRAGTVGSLLLAVNEGGRLAYIGRAGSGFTDRGLAEALAKLRPLHRDTPPLDGVPRLDARDAHWVEPTLVGEVSFTEFTSAGTLRHPVWRGWRPDKDPADVVREVP</sequence>
<evidence type="ECO:0000256" key="5">
    <source>
        <dbReference type="ARBA" id="ARBA00022695"/>
    </source>
</evidence>
<keyword evidence="17" id="KW-0464">Manganese</keyword>
<keyword evidence="15" id="KW-0233">DNA recombination</keyword>
<dbReference type="NCBIfam" id="TIGR02777">
    <property type="entry name" value="LigD_PE_dom"/>
    <property type="match status" value="1"/>
</dbReference>
<dbReference type="GO" id="GO:0003677">
    <property type="term" value="F:DNA binding"/>
    <property type="evidence" value="ECO:0007669"/>
    <property type="project" value="UniProtKB-KW"/>
</dbReference>
<keyword evidence="6" id="KW-0540">Nuclease</keyword>
<dbReference type="Gene3D" id="3.30.1490.70">
    <property type="match status" value="1"/>
</dbReference>
<evidence type="ECO:0000256" key="13">
    <source>
        <dbReference type="ARBA" id="ARBA00022932"/>
    </source>
</evidence>
<keyword evidence="3 25" id="KW-0436">Ligase</keyword>
<evidence type="ECO:0000256" key="21">
    <source>
        <dbReference type="ARBA" id="ARBA00049981"/>
    </source>
</evidence>
<feature type="compositionally biased region" description="Low complexity" evidence="23">
    <location>
        <begin position="334"/>
        <end position="349"/>
    </location>
</feature>
<comment type="catalytic activity">
    <reaction evidence="20">
        <text>ATP + (deoxyribonucleotide)n-3'-hydroxyl + 5'-phospho-(deoxyribonucleotide)m = (deoxyribonucleotide)n+m + AMP + diphosphate.</text>
        <dbReference type="EC" id="6.5.1.1"/>
    </reaction>
</comment>
<gene>
    <name evidence="25" type="ORF">ET996_05300</name>
</gene>
<keyword evidence="9" id="KW-0227">DNA damage</keyword>
<dbReference type="GO" id="GO:0046872">
    <property type="term" value="F:metal ion binding"/>
    <property type="evidence" value="ECO:0007669"/>
    <property type="project" value="UniProtKB-KW"/>
</dbReference>
<dbReference type="Pfam" id="PF13298">
    <property type="entry name" value="LigD_N"/>
    <property type="match status" value="1"/>
</dbReference>
<keyword evidence="5" id="KW-0548">Nucleotidyltransferase</keyword>
<evidence type="ECO:0000256" key="22">
    <source>
        <dbReference type="ARBA" id="ARBA00049990"/>
    </source>
</evidence>
<dbReference type="InterPro" id="IPR014146">
    <property type="entry name" value="LigD_ligase_dom"/>
</dbReference>
<keyword evidence="4" id="KW-0808">Transferase</keyword>
<proteinExistence type="inferred from homology"/>
<evidence type="ECO:0000256" key="4">
    <source>
        <dbReference type="ARBA" id="ARBA00022679"/>
    </source>
</evidence>
<dbReference type="NCBIfam" id="NF007210">
    <property type="entry name" value="PRK09632.1"/>
    <property type="match status" value="1"/>
</dbReference>
<dbReference type="EMBL" id="SDMR01000004">
    <property type="protein sequence ID" value="TBT95562.1"/>
    <property type="molecule type" value="Genomic_DNA"/>
</dbReference>
<evidence type="ECO:0000256" key="23">
    <source>
        <dbReference type="SAM" id="MobiDB-lite"/>
    </source>
</evidence>
<evidence type="ECO:0000256" key="15">
    <source>
        <dbReference type="ARBA" id="ARBA00023172"/>
    </source>
</evidence>
<dbReference type="GO" id="GO:0006281">
    <property type="term" value="P:DNA repair"/>
    <property type="evidence" value="ECO:0007669"/>
    <property type="project" value="UniProtKB-KW"/>
</dbReference>
<evidence type="ECO:0000256" key="10">
    <source>
        <dbReference type="ARBA" id="ARBA00022801"/>
    </source>
</evidence>
<evidence type="ECO:0000256" key="6">
    <source>
        <dbReference type="ARBA" id="ARBA00022722"/>
    </source>
</evidence>
<evidence type="ECO:0000256" key="3">
    <source>
        <dbReference type="ARBA" id="ARBA00022598"/>
    </source>
</evidence>
<dbReference type="InterPro" id="IPR012309">
    <property type="entry name" value="DNA_ligase_ATP-dep_C"/>
</dbReference>
<evidence type="ECO:0000256" key="16">
    <source>
        <dbReference type="ARBA" id="ARBA00023204"/>
    </source>
</evidence>
<keyword evidence="13" id="KW-0239">DNA-directed DNA polymerase</keyword>
<dbReference type="OrthoDB" id="9802472at2"/>
<keyword evidence="7" id="KW-0479">Metal-binding</keyword>
<evidence type="ECO:0000259" key="24">
    <source>
        <dbReference type="PROSITE" id="PS50160"/>
    </source>
</evidence>
<evidence type="ECO:0000256" key="2">
    <source>
        <dbReference type="ARBA" id="ARBA00012727"/>
    </source>
</evidence>
<evidence type="ECO:0000256" key="7">
    <source>
        <dbReference type="ARBA" id="ARBA00022723"/>
    </source>
</evidence>
<keyword evidence="26" id="KW-1185">Reference proteome</keyword>
<dbReference type="GO" id="GO:0003910">
    <property type="term" value="F:DNA ligase (ATP) activity"/>
    <property type="evidence" value="ECO:0007669"/>
    <property type="project" value="UniProtKB-EC"/>
</dbReference>
<dbReference type="InterPro" id="IPR052171">
    <property type="entry name" value="NHEJ_LigD"/>
</dbReference>
<organism evidence="25 26">
    <name type="scientific">Propioniciclava tarda</name>
    <dbReference type="NCBI Taxonomy" id="433330"/>
    <lineage>
        <taxon>Bacteria</taxon>
        <taxon>Bacillati</taxon>
        <taxon>Actinomycetota</taxon>
        <taxon>Actinomycetes</taxon>
        <taxon>Propionibacteriales</taxon>
        <taxon>Propionibacteriaceae</taxon>
        <taxon>Propioniciclava</taxon>
    </lineage>
</organism>
<dbReference type="GO" id="GO:0003887">
    <property type="term" value="F:DNA-directed DNA polymerase activity"/>
    <property type="evidence" value="ECO:0007669"/>
    <property type="project" value="UniProtKB-KW"/>
</dbReference>
<comment type="similarity">
    <text evidence="22">In the N-terminal section; belongs to the LigD polymerase family.</text>
</comment>
<evidence type="ECO:0000313" key="26">
    <source>
        <dbReference type="Proteomes" id="UP000291933"/>
    </source>
</evidence>
<evidence type="ECO:0000256" key="9">
    <source>
        <dbReference type="ARBA" id="ARBA00022763"/>
    </source>
</evidence>
<dbReference type="GO" id="GO:0005524">
    <property type="term" value="F:ATP binding"/>
    <property type="evidence" value="ECO:0007669"/>
    <property type="project" value="UniProtKB-KW"/>
</dbReference>
<dbReference type="CDD" id="cd07971">
    <property type="entry name" value="OBF_DNA_ligase_LigD"/>
    <property type="match status" value="1"/>
</dbReference>
<dbReference type="EC" id="6.5.1.1" evidence="2"/>
<evidence type="ECO:0000256" key="12">
    <source>
        <dbReference type="ARBA" id="ARBA00022840"/>
    </source>
</evidence>
<evidence type="ECO:0000256" key="14">
    <source>
        <dbReference type="ARBA" id="ARBA00023125"/>
    </source>
</evidence>
<comment type="similarity">
    <text evidence="21">In the C-terminal section; belongs to the ATP-dependent DNA ligase family.</text>
</comment>
<evidence type="ECO:0000256" key="19">
    <source>
        <dbReference type="ARBA" id="ARBA00029943"/>
    </source>
</evidence>
<feature type="domain" description="ATP-dependent DNA ligase family profile" evidence="24">
    <location>
        <begin position="654"/>
        <end position="778"/>
    </location>
</feature>
<evidence type="ECO:0000256" key="8">
    <source>
        <dbReference type="ARBA" id="ARBA00022741"/>
    </source>
</evidence>
<dbReference type="PANTHER" id="PTHR42705:SF2">
    <property type="entry name" value="BIFUNCTIONAL NON-HOMOLOGOUS END JOINING PROTEIN LIGD"/>
    <property type="match status" value="1"/>
</dbReference>
<feature type="compositionally biased region" description="Low complexity" evidence="23">
    <location>
        <begin position="541"/>
        <end position="550"/>
    </location>
</feature>
<dbReference type="CDD" id="cd07906">
    <property type="entry name" value="Adenylation_DNA_ligase_LigD_LigC"/>
    <property type="match status" value="1"/>
</dbReference>
<keyword evidence="11" id="KW-0269">Exonuclease</keyword>
<evidence type="ECO:0000256" key="17">
    <source>
        <dbReference type="ARBA" id="ARBA00023211"/>
    </source>
</evidence>
<keyword evidence="14" id="KW-0238">DNA-binding</keyword>
<dbReference type="NCBIfam" id="TIGR02779">
    <property type="entry name" value="NHEJ_ligase_lig"/>
    <property type="match status" value="1"/>
</dbReference>
<dbReference type="InterPro" id="IPR012310">
    <property type="entry name" value="DNA_ligase_ATP-dep_cent"/>
</dbReference>
<protein>
    <recommendedName>
        <fullName evidence="2">DNA ligase (ATP)</fullName>
        <ecNumber evidence="2">6.5.1.1</ecNumber>
    </recommendedName>
    <alternativeName>
        <fullName evidence="19">NHEJ DNA polymerase</fullName>
    </alternativeName>
</protein>
<dbReference type="InterPro" id="IPR012340">
    <property type="entry name" value="NA-bd_OB-fold"/>
</dbReference>
<comment type="caution">
    <text evidence="25">The sequence shown here is derived from an EMBL/GenBank/DDBJ whole genome shotgun (WGS) entry which is preliminary data.</text>
</comment>
<accession>A0A4Q9KM19</accession>
<dbReference type="AlphaFoldDB" id="A0A4Q9KM19"/>
<keyword evidence="18" id="KW-0511">Multifunctional enzyme</keyword>
<keyword evidence="10" id="KW-0378">Hydrolase</keyword>
<dbReference type="Gene3D" id="3.90.920.10">
    <property type="entry name" value="DNA primase, PRIM domain"/>
    <property type="match status" value="1"/>
</dbReference>
<dbReference type="SUPFAM" id="SSF50249">
    <property type="entry name" value="Nucleic acid-binding proteins"/>
    <property type="match status" value="1"/>
</dbReference>
<dbReference type="GO" id="GO:0004527">
    <property type="term" value="F:exonuclease activity"/>
    <property type="evidence" value="ECO:0007669"/>
    <property type="project" value="UniProtKB-KW"/>
</dbReference>
<dbReference type="Proteomes" id="UP000291933">
    <property type="component" value="Unassembled WGS sequence"/>
</dbReference>
<keyword evidence="12" id="KW-0067">ATP-binding</keyword>
<dbReference type="PANTHER" id="PTHR42705">
    <property type="entry name" value="BIFUNCTIONAL NON-HOMOLOGOUS END JOINING PROTEIN LIGD"/>
    <property type="match status" value="1"/>
</dbReference>
<dbReference type="InterPro" id="IPR014145">
    <property type="entry name" value="LigD_pol_dom"/>
</dbReference>
<feature type="region of interest" description="Disordered" evidence="23">
    <location>
        <begin position="320"/>
        <end position="384"/>
    </location>
</feature>